<gene>
    <name evidence="1" type="ORF">H2198_000145</name>
</gene>
<comment type="caution">
    <text evidence="1">The sequence shown here is derived from an EMBL/GenBank/DDBJ whole genome shotgun (WGS) entry which is preliminary data.</text>
</comment>
<reference evidence="1" key="1">
    <citation type="submission" date="2022-10" db="EMBL/GenBank/DDBJ databases">
        <title>Culturing micro-colonial fungi from biological soil crusts in the Mojave desert and describing Neophaeococcomyces mojavensis, and introducing the new genera and species Taxawa tesnikishii.</title>
        <authorList>
            <person name="Kurbessoian T."/>
            <person name="Stajich J.E."/>
        </authorList>
    </citation>
    <scope>NUCLEOTIDE SEQUENCE</scope>
    <source>
        <strain evidence="1">JES_112</strain>
    </source>
</reference>
<evidence type="ECO:0000313" key="1">
    <source>
        <dbReference type="EMBL" id="KAJ9664494.1"/>
    </source>
</evidence>
<organism evidence="1 2">
    <name type="scientific">Neophaeococcomyces mojaviensis</name>
    <dbReference type="NCBI Taxonomy" id="3383035"/>
    <lineage>
        <taxon>Eukaryota</taxon>
        <taxon>Fungi</taxon>
        <taxon>Dikarya</taxon>
        <taxon>Ascomycota</taxon>
        <taxon>Pezizomycotina</taxon>
        <taxon>Eurotiomycetes</taxon>
        <taxon>Chaetothyriomycetidae</taxon>
        <taxon>Chaetothyriales</taxon>
        <taxon>Chaetothyriales incertae sedis</taxon>
        <taxon>Neophaeococcomyces</taxon>
    </lineage>
</organism>
<proteinExistence type="predicted"/>
<accession>A0ACC3AKW4</accession>
<sequence>MPNDINVDLLTPATQDEMLADMAAGPRQEFQPRTPKEVEKIFRDANKFFEILRACGMYDTDPIIAFNVPVLARRMGEEEEAVQKQIERIVDANIGCRIAPFGNMMFPPGDLRPYCLVWDDDFAQQREDSLSTREAAAAQPTHENSHLDFPVECKLNFSESSGTEQKLREELSEEEQANTDPGVEVKQPKQSNIDWQVKEGSIEKG</sequence>
<dbReference type="Proteomes" id="UP001172386">
    <property type="component" value="Unassembled WGS sequence"/>
</dbReference>
<keyword evidence="2" id="KW-1185">Reference proteome</keyword>
<name>A0ACC3AKW4_9EURO</name>
<dbReference type="EMBL" id="JAPDRQ010000002">
    <property type="protein sequence ID" value="KAJ9664494.1"/>
    <property type="molecule type" value="Genomic_DNA"/>
</dbReference>
<protein>
    <submittedName>
        <fullName evidence="1">Uncharacterized protein</fullName>
    </submittedName>
</protein>
<evidence type="ECO:0000313" key="2">
    <source>
        <dbReference type="Proteomes" id="UP001172386"/>
    </source>
</evidence>